<evidence type="ECO:0000313" key="4">
    <source>
        <dbReference type="Proteomes" id="UP001501598"/>
    </source>
</evidence>
<accession>A0ABP8RUM5</accession>
<dbReference type="Pfam" id="PF00582">
    <property type="entry name" value="Usp"/>
    <property type="match status" value="1"/>
</dbReference>
<protein>
    <recommendedName>
        <fullName evidence="2">UspA domain-containing protein</fullName>
    </recommendedName>
</protein>
<dbReference type="EMBL" id="BAABGT010000036">
    <property type="protein sequence ID" value="GAA4547411.1"/>
    <property type="molecule type" value="Genomic_DNA"/>
</dbReference>
<comment type="similarity">
    <text evidence="1">Belongs to the universal stress protein A family.</text>
</comment>
<keyword evidence="4" id="KW-1185">Reference proteome</keyword>
<dbReference type="PRINTS" id="PR01438">
    <property type="entry name" value="UNVRSLSTRESS"/>
</dbReference>
<name>A0ABP8RUM5_9PSEU</name>
<sequence>MSEIRPVVVGVDGSGVASAAVRVAAVEAVARGCPLQVVHTVGDGEPPEQTERILARAVGIARDVDPALEIRTRTAAWSPAVALAAASREARLLVVGMAGRDDPPEAADRSVALDLLRRAHCPLVVVRARHRRHRAVVLALLTGTGDADVLAVGADLAAGHGTTLVVERWGEARTDPVDAVGLAHRVRPEVEVSVHDLGTPTFGGLLDHAEGAVALVLAGPAGPARFDDPARVAVHRGPCPVVVVPQGAPLDAALGAS</sequence>
<dbReference type="InterPro" id="IPR006015">
    <property type="entry name" value="Universal_stress_UspA"/>
</dbReference>
<dbReference type="Gene3D" id="3.40.50.620">
    <property type="entry name" value="HUPs"/>
    <property type="match status" value="1"/>
</dbReference>
<evidence type="ECO:0000313" key="3">
    <source>
        <dbReference type="EMBL" id="GAA4547411.1"/>
    </source>
</evidence>
<dbReference type="InterPro" id="IPR006016">
    <property type="entry name" value="UspA"/>
</dbReference>
<dbReference type="SUPFAM" id="SSF52402">
    <property type="entry name" value="Adenine nucleotide alpha hydrolases-like"/>
    <property type="match status" value="1"/>
</dbReference>
<gene>
    <name evidence="3" type="ORF">GCM10023175_31660</name>
</gene>
<evidence type="ECO:0000259" key="2">
    <source>
        <dbReference type="Pfam" id="PF00582"/>
    </source>
</evidence>
<feature type="domain" description="UspA" evidence="2">
    <location>
        <begin position="4"/>
        <end position="127"/>
    </location>
</feature>
<dbReference type="Proteomes" id="UP001501598">
    <property type="component" value="Unassembled WGS sequence"/>
</dbReference>
<dbReference type="InterPro" id="IPR014729">
    <property type="entry name" value="Rossmann-like_a/b/a_fold"/>
</dbReference>
<dbReference type="RefSeq" id="WP_345418248.1">
    <property type="nucleotide sequence ID" value="NZ_BAABGT010000036.1"/>
</dbReference>
<organism evidence="3 4">
    <name type="scientific">Pseudonocardia xishanensis</name>
    <dbReference type="NCBI Taxonomy" id="630995"/>
    <lineage>
        <taxon>Bacteria</taxon>
        <taxon>Bacillati</taxon>
        <taxon>Actinomycetota</taxon>
        <taxon>Actinomycetes</taxon>
        <taxon>Pseudonocardiales</taxon>
        <taxon>Pseudonocardiaceae</taxon>
        <taxon>Pseudonocardia</taxon>
    </lineage>
</organism>
<evidence type="ECO:0000256" key="1">
    <source>
        <dbReference type="ARBA" id="ARBA00008791"/>
    </source>
</evidence>
<reference evidence="4" key="1">
    <citation type="journal article" date="2019" name="Int. J. Syst. Evol. Microbiol.">
        <title>The Global Catalogue of Microorganisms (GCM) 10K type strain sequencing project: providing services to taxonomists for standard genome sequencing and annotation.</title>
        <authorList>
            <consortium name="The Broad Institute Genomics Platform"/>
            <consortium name="The Broad Institute Genome Sequencing Center for Infectious Disease"/>
            <person name="Wu L."/>
            <person name="Ma J."/>
        </authorList>
    </citation>
    <scope>NUCLEOTIDE SEQUENCE [LARGE SCALE GENOMIC DNA]</scope>
    <source>
        <strain evidence="4">JCM 17906</strain>
    </source>
</reference>
<proteinExistence type="inferred from homology"/>
<comment type="caution">
    <text evidence="3">The sequence shown here is derived from an EMBL/GenBank/DDBJ whole genome shotgun (WGS) entry which is preliminary data.</text>
</comment>